<feature type="region of interest" description="Disordered" evidence="1">
    <location>
        <begin position="272"/>
        <end position="292"/>
    </location>
</feature>
<accession>A0A7S2Q2A3</accession>
<feature type="compositionally biased region" description="Polar residues" evidence="1">
    <location>
        <begin position="327"/>
        <end position="342"/>
    </location>
</feature>
<proteinExistence type="predicted"/>
<evidence type="ECO:0000313" key="2">
    <source>
        <dbReference type="EMBL" id="CAD9630667.1"/>
    </source>
</evidence>
<name>A0A7S2Q2A3_9STRA</name>
<reference evidence="2" key="1">
    <citation type="submission" date="2021-01" db="EMBL/GenBank/DDBJ databases">
        <authorList>
            <person name="Corre E."/>
            <person name="Pelletier E."/>
            <person name="Niang G."/>
            <person name="Scheremetjew M."/>
            <person name="Finn R."/>
            <person name="Kale V."/>
            <person name="Holt S."/>
            <person name="Cochrane G."/>
            <person name="Meng A."/>
            <person name="Brown T."/>
            <person name="Cohen L."/>
        </authorList>
    </citation>
    <scope>NUCLEOTIDE SEQUENCE</scope>
    <source>
        <strain evidence="2">SM1012Den-03</strain>
    </source>
</reference>
<evidence type="ECO:0000256" key="1">
    <source>
        <dbReference type="SAM" id="MobiDB-lite"/>
    </source>
</evidence>
<feature type="region of interest" description="Disordered" evidence="1">
    <location>
        <begin position="320"/>
        <end position="360"/>
    </location>
</feature>
<feature type="region of interest" description="Disordered" evidence="1">
    <location>
        <begin position="155"/>
        <end position="178"/>
    </location>
</feature>
<protein>
    <submittedName>
        <fullName evidence="2">Uncharacterized protein</fullName>
    </submittedName>
</protein>
<dbReference type="AlphaFoldDB" id="A0A7S2Q2A3"/>
<feature type="compositionally biased region" description="Basic and acidic residues" evidence="1">
    <location>
        <begin position="236"/>
        <end position="247"/>
    </location>
</feature>
<feature type="compositionally biased region" description="Basic and acidic residues" evidence="1">
    <location>
        <begin position="272"/>
        <end position="281"/>
    </location>
</feature>
<dbReference type="EMBL" id="HBGZ01032183">
    <property type="protein sequence ID" value="CAD9630667.1"/>
    <property type="molecule type" value="Transcribed_RNA"/>
</dbReference>
<sequence length="533" mass="60146">MRTRRSGSNAFTLSSVIGTCTDEDDPSRQWEDAFVDFLFGAAQTINKPAVVVLQTNDWKGLSQVTELSPMDYAYLLLGTGIVTVHEKNNMHNDVEVHEDKLKDMLRRRNIMGDKEGESYCFVSEGRVYEGALGEKWDGTVVSKTKEVRMLTLRIGKPPAGGKAPPGQASINKRDPPPRFNWKMRRVHQAFHRKIGPLTTASYFDEKMRSDARVVRDWMIDPPQLFNRKRINRVDVTREDKSAKSPEKKKTKKTMDTTIDAPSLAAGWDEQKMPSSEFKDAGKPTNPAGGMKTKEVTPEFKADLMAIMKKHGMLDELEQSMEGKANDETSATSREETTPNTTKIPEPPQRNRVTVTPTESEKAQYPVLSQLDPAVLRRGEKCVAGMDLDEIRSDALLRELLKLKTHHGEEPGFESANSRTHHTLLDVPMTIKDNAKVVDLEEVAKTNASAEKLTAIAEKTNLVDNEIPRLVEENKRVKSTWEMFDKDISVLSVKLKEYSKNRRTEEASYYTGVDRIFQDEGANRAAHFGRKFMG</sequence>
<feature type="region of interest" description="Disordered" evidence="1">
    <location>
        <begin position="236"/>
        <end position="257"/>
    </location>
</feature>
<feature type="compositionally biased region" description="Low complexity" evidence="1">
    <location>
        <begin position="155"/>
        <end position="166"/>
    </location>
</feature>
<organism evidence="2">
    <name type="scientific">Skeletonema marinoi</name>
    <dbReference type="NCBI Taxonomy" id="267567"/>
    <lineage>
        <taxon>Eukaryota</taxon>
        <taxon>Sar</taxon>
        <taxon>Stramenopiles</taxon>
        <taxon>Ochrophyta</taxon>
        <taxon>Bacillariophyta</taxon>
        <taxon>Coscinodiscophyceae</taxon>
        <taxon>Thalassiosirophycidae</taxon>
        <taxon>Thalassiosirales</taxon>
        <taxon>Skeletonemataceae</taxon>
        <taxon>Skeletonema</taxon>
        <taxon>Skeletonema marinoi-dohrnii complex</taxon>
    </lineage>
</organism>
<gene>
    <name evidence="2" type="ORF">SMAR0320_LOCUS22995</name>
</gene>